<evidence type="ECO:0008006" key="3">
    <source>
        <dbReference type="Google" id="ProtNLM"/>
    </source>
</evidence>
<accession>A0ABD2XXQ5</accession>
<evidence type="ECO:0000313" key="2">
    <source>
        <dbReference type="Proteomes" id="UP001630127"/>
    </source>
</evidence>
<keyword evidence="2" id="KW-1185">Reference proteome</keyword>
<protein>
    <recommendedName>
        <fullName evidence="3">Integrase zinc-binding domain-containing protein</fullName>
    </recommendedName>
</protein>
<dbReference type="Gene3D" id="3.30.420.10">
    <property type="entry name" value="Ribonuclease H-like superfamily/Ribonuclease H"/>
    <property type="match status" value="1"/>
</dbReference>
<dbReference type="Proteomes" id="UP001630127">
    <property type="component" value="Unassembled WGS sequence"/>
</dbReference>
<name>A0ABD2XXQ5_9GENT</name>
<dbReference type="EMBL" id="JBJUIK010000017">
    <property type="protein sequence ID" value="KAL3498332.1"/>
    <property type="molecule type" value="Genomic_DNA"/>
</dbReference>
<dbReference type="PANTHER" id="PTHR45835">
    <property type="entry name" value="YALI0A06105P"/>
    <property type="match status" value="1"/>
</dbReference>
<organism evidence="1 2">
    <name type="scientific">Cinchona calisaya</name>
    <dbReference type="NCBI Taxonomy" id="153742"/>
    <lineage>
        <taxon>Eukaryota</taxon>
        <taxon>Viridiplantae</taxon>
        <taxon>Streptophyta</taxon>
        <taxon>Embryophyta</taxon>
        <taxon>Tracheophyta</taxon>
        <taxon>Spermatophyta</taxon>
        <taxon>Magnoliopsida</taxon>
        <taxon>eudicotyledons</taxon>
        <taxon>Gunneridae</taxon>
        <taxon>Pentapetalae</taxon>
        <taxon>asterids</taxon>
        <taxon>lamiids</taxon>
        <taxon>Gentianales</taxon>
        <taxon>Rubiaceae</taxon>
        <taxon>Cinchonoideae</taxon>
        <taxon>Cinchoneae</taxon>
        <taxon>Cinchona</taxon>
    </lineage>
</organism>
<sequence>MLLIKGSPLLCTRRLHSSVKQFIKACDICQRNEYETLASPGLLQSLPIPEKVWEDVSMYFIEGLPTSASKSMVLEVVDKLSKYAYFLALQHPYTAANVAHVDLDNVFKLH</sequence>
<evidence type="ECO:0000313" key="1">
    <source>
        <dbReference type="EMBL" id="KAL3498332.1"/>
    </source>
</evidence>
<comment type="caution">
    <text evidence="1">The sequence shown here is derived from an EMBL/GenBank/DDBJ whole genome shotgun (WGS) entry which is preliminary data.</text>
</comment>
<dbReference type="AlphaFoldDB" id="A0ABD2XXQ5"/>
<reference evidence="1 2" key="1">
    <citation type="submission" date="2024-11" db="EMBL/GenBank/DDBJ databases">
        <title>A near-complete genome assembly of Cinchona calisaya.</title>
        <authorList>
            <person name="Lian D.C."/>
            <person name="Zhao X.W."/>
            <person name="Wei L."/>
        </authorList>
    </citation>
    <scope>NUCLEOTIDE SEQUENCE [LARGE SCALE GENOMIC DNA]</scope>
    <source>
        <tissue evidence="1">Nenye</tissue>
    </source>
</reference>
<dbReference type="InterPro" id="IPR036397">
    <property type="entry name" value="RNaseH_sf"/>
</dbReference>
<proteinExistence type="predicted"/>
<dbReference type="PANTHER" id="PTHR45835:SF99">
    <property type="entry name" value="CHROMO DOMAIN-CONTAINING PROTEIN-RELATED"/>
    <property type="match status" value="1"/>
</dbReference>
<gene>
    <name evidence="1" type="ORF">ACH5RR_041064</name>
</gene>